<dbReference type="HOGENOM" id="CLU_437453_0_0_1"/>
<dbReference type="InterPro" id="IPR047544">
    <property type="entry name" value="RING-HC_RBR_RNF216"/>
</dbReference>
<evidence type="ECO:0000256" key="1">
    <source>
        <dbReference type="ARBA" id="ARBA00004906"/>
    </source>
</evidence>
<dbReference type="CDD" id="cd20353">
    <property type="entry name" value="Rcat_RBR_RNF216"/>
    <property type="match status" value="1"/>
</dbReference>
<dbReference type="InterPro" id="IPR047545">
    <property type="entry name" value="BRcat_RBR_RNF216"/>
</dbReference>
<evidence type="ECO:0000256" key="4">
    <source>
        <dbReference type="ARBA" id="ARBA00022737"/>
    </source>
</evidence>
<keyword evidence="7" id="KW-0862">Zinc</keyword>
<dbReference type="STRING" id="933084.A0A067QFS2"/>
<accession>A0A067QFS2</accession>
<dbReference type="PROSITE" id="PS51873">
    <property type="entry name" value="TRIAD"/>
    <property type="match status" value="1"/>
</dbReference>
<feature type="compositionally biased region" description="Pro residues" evidence="8">
    <location>
        <begin position="598"/>
        <end position="619"/>
    </location>
</feature>
<evidence type="ECO:0000259" key="9">
    <source>
        <dbReference type="PROSITE" id="PS51873"/>
    </source>
</evidence>
<feature type="domain" description="RING-type" evidence="9">
    <location>
        <begin position="211"/>
        <end position="457"/>
    </location>
</feature>
<dbReference type="AlphaFoldDB" id="A0A067QFS2"/>
<evidence type="ECO:0000256" key="7">
    <source>
        <dbReference type="ARBA" id="ARBA00022833"/>
    </source>
</evidence>
<evidence type="ECO:0000313" key="11">
    <source>
        <dbReference type="Proteomes" id="UP000027265"/>
    </source>
</evidence>
<keyword evidence="4" id="KW-0677">Repeat</keyword>
<evidence type="ECO:0000256" key="3">
    <source>
        <dbReference type="ARBA" id="ARBA00022723"/>
    </source>
</evidence>
<evidence type="ECO:0000256" key="2">
    <source>
        <dbReference type="ARBA" id="ARBA00022679"/>
    </source>
</evidence>
<protein>
    <recommendedName>
        <fullName evidence="9">RING-type domain-containing protein</fullName>
    </recommendedName>
</protein>
<reference evidence="11" key="1">
    <citation type="journal article" date="2014" name="Proc. Natl. Acad. Sci. U.S.A.">
        <title>Extensive sampling of basidiomycete genomes demonstrates inadequacy of the white-rot/brown-rot paradigm for wood decay fungi.</title>
        <authorList>
            <person name="Riley R."/>
            <person name="Salamov A.A."/>
            <person name="Brown D.W."/>
            <person name="Nagy L.G."/>
            <person name="Floudas D."/>
            <person name="Held B.W."/>
            <person name="Levasseur A."/>
            <person name="Lombard V."/>
            <person name="Morin E."/>
            <person name="Otillar R."/>
            <person name="Lindquist E.A."/>
            <person name="Sun H."/>
            <person name="LaButti K.M."/>
            <person name="Schmutz J."/>
            <person name="Jabbour D."/>
            <person name="Luo H."/>
            <person name="Baker S.E."/>
            <person name="Pisabarro A.G."/>
            <person name="Walton J.D."/>
            <person name="Blanchette R.A."/>
            <person name="Henrissat B."/>
            <person name="Martin F."/>
            <person name="Cullen D."/>
            <person name="Hibbett D.S."/>
            <person name="Grigoriev I.V."/>
        </authorList>
    </citation>
    <scope>NUCLEOTIDE SEQUENCE [LARGE SCALE GENOMIC DNA]</scope>
    <source>
        <strain evidence="11">MUCL 33604</strain>
    </source>
</reference>
<feature type="region of interest" description="Disordered" evidence="8">
    <location>
        <begin position="594"/>
        <end position="625"/>
    </location>
</feature>
<name>A0A067QFS2_9AGAM</name>
<evidence type="ECO:0000256" key="8">
    <source>
        <dbReference type="SAM" id="MobiDB-lite"/>
    </source>
</evidence>
<dbReference type="InterPro" id="IPR047546">
    <property type="entry name" value="Rcat_RBR_RNF216"/>
</dbReference>
<dbReference type="Proteomes" id="UP000027265">
    <property type="component" value="Unassembled WGS sequence"/>
</dbReference>
<evidence type="ECO:0000256" key="6">
    <source>
        <dbReference type="ARBA" id="ARBA00022786"/>
    </source>
</evidence>
<keyword evidence="2" id="KW-0808">Transferase</keyword>
<evidence type="ECO:0000256" key="5">
    <source>
        <dbReference type="ARBA" id="ARBA00022771"/>
    </source>
</evidence>
<dbReference type="CDD" id="cd16630">
    <property type="entry name" value="RING-HC_RBR_RNF216"/>
    <property type="match status" value="1"/>
</dbReference>
<dbReference type="Gene3D" id="1.20.120.1750">
    <property type="match status" value="1"/>
</dbReference>
<dbReference type="InParanoid" id="A0A067QFS2"/>
<keyword evidence="3" id="KW-0479">Metal-binding</keyword>
<dbReference type="PANTHER" id="PTHR22770:SF47">
    <property type="entry name" value="E3 UBIQUITIN-PROTEIN LIGASE RNF216"/>
    <property type="match status" value="1"/>
</dbReference>
<dbReference type="Pfam" id="PF26200">
    <property type="entry name" value="Rcat_RNF216"/>
    <property type="match status" value="1"/>
</dbReference>
<dbReference type="InterPro" id="IPR044066">
    <property type="entry name" value="TRIAD_supradom"/>
</dbReference>
<dbReference type="SUPFAM" id="SSF57850">
    <property type="entry name" value="RING/U-box"/>
    <property type="match status" value="1"/>
</dbReference>
<organism evidence="10 11">
    <name type="scientific">Jaapia argillacea MUCL 33604</name>
    <dbReference type="NCBI Taxonomy" id="933084"/>
    <lineage>
        <taxon>Eukaryota</taxon>
        <taxon>Fungi</taxon>
        <taxon>Dikarya</taxon>
        <taxon>Basidiomycota</taxon>
        <taxon>Agaricomycotina</taxon>
        <taxon>Agaricomycetes</taxon>
        <taxon>Agaricomycetidae</taxon>
        <taxon>Jaapiales</taxon>
        <taxon>Jaapiaceae</taxon>
        <taxon>Jaapia</taxon>
    </lineage>
</organism>
<evidence type="ECO:0000313" key="10">
    <source>
        <dbReference type="EMBL" id="KDQ62367.1"/>
    </source>
</evidence>
<gene>
    <name evidence="10" type="ORF">JAAARDRAFT_203517</name>
</gene>
<keyword evidence="6" id="KW-0833">Ubl conjugation pathway</keyword>
<sequence length="625" mass="70279">MQALGQRNLNIDHQDRRNGKRKQNVIDDPGAEDVDYTSTRDRPAPSPQYRSMSRQQLDRDFPMFFKVDVSAFASGQGGFYAPAFIKLYDAAVRNAPLGAVRRTKKPRVVPRTRVSNMHECPEFQAEYSWVLEWKERYDTQRLDKKRRKSERLGLPFDPRPPPVPPIGAVGQAAPVLAHFPPAPPPDIVVDGLDLIPDDENEVELPAAELSMKVACGCCFDDECSFETMIQCADGHLFCRDCVTSAATNAVGEMKPHVLCMDQTNCKQPIPPPELHKCIDERTLALLARNLQQSDLKAAELEGLEQCPHCPFAMIFEVGVEQVDVFECRNGECGVRSCRKCWKQVGDILYVFSWEKWNEMLSWNLQEHRGKPCEDEGKLKAEHEIAEAMTKALIRKCPNARCNAEFVKTDGCNKIKCSMCGTYSCYLCRQPLSHLPNPYDHFDRDALAPPGDKCKLWDPKGRGDDPTYRHNEEVEEAERQARAAVRARELGLEHPVAGPARARDEPPVALLPAEAPPPPQAQVDVPRPLAADVRPHPVYDLFMQRAQPHPLLPLRVLQVPAPRPADRDRADQEELLQYRLQALRNLRAGAPVVVEVPRAHPPPQAPPAVPVNRPRVPPNNLPARRP</sequence>
<feature type="region of interest" description="Disordered" evidence="8">
    <location>
        <begin position="1"/>
        <end position="53"/>
    </location>
</feature>
<dbReference type="PANTHER" id="PTHR22770">
    <property type="entry name" value="UBIQUITIN CONJUGATING ENZYME 7 INTERACTING PROTEIN-RELATED"/>
    <property type="match status" value="1"/>
</dbReference>
<proteinExistence type="predicted"/>
<dbReference type="EMBL" id="KL197711">
    <property type="protein sequence ID" value="KDQ62367.1"/>
    <property type="molecule type" value="Genomic_DNA"/>
</dbReference>
<keyword evidence="11" id="KW-1185">Reference proteome</keyword>
<dbReference type="OrthoDB" id="10009520at2759"/>
<keyword evidence="5" id="KW-0863">Zinc-finger</keyword>
<dbReference type="GO" id="GO:0008270">
    <property type="term" value="F:zinc ion binding"/>
    <property type="evidence" value="ECO:0007669"/>
    <property type="project" value="UniProtKB-KW"/>
</dbReference>
<dbReference type="CDD" id="cd20339">
    <property type="entry name" value="BRcat_RBR_RNF216"/>
    <property type="match status" value="1"/>
</dbReference>
<comment type="pathway">
    <text evidence="1">Protein modification; protein ubiquitination.</text>
</comment>
<dbReference type="InterPro" id="IPR051628">
    <property type="entry name" value="LUBAC_E3_Ligases"/>
</dbReference>
<dbReference type="GO" id="GO:0016740">
    <property type="term" value="F:transferase activity"/>
    <property type="evidence" value="ECO:0007669"/>
    <property type="project" value="UniProtKB-KW"/>
</dbReference>